<evidence type="ECO:0000259" key="1">
    <source>
        <dbReference type="Pfam" id="PF12697"/>
    </source>
</evidence>
<dbReference type="Proteomes" id="UP000199103">
    <property type="component" value="Chromosome I"/>
</dbReference>
<dbReference type="STRING" id="630515.SAMN04489812_2518"/>
<accession>A0A1H1TU09</accession>
<proteinExistence type="predicted"/>
<feature type="domain" description="AB hydrolase-1" evidence="1">
    <location>
        <begin position="171"/>
        <end position="401"/>
    </location>
</feature>
<evidence type="ECO:0000313" key="2">
    <source>
        <dbReference type="EMBL" id="SDS63581.1"/>
    </source>
</evidence>
<protein>
    <submittedName>
        <fullName evidence="2">Pimeloyl-ACP methyl ester carboxylesterase</fullName>
    </submittedName>
</protein>
<dbReference type="PANTHER" id="PTHR43194">
    <property type="entry name" value="HYDROLASE ALPHA/BETA FOLD FAMILY"/>
    <property type="match status" value="1"/>
</dbReference>
<dbReference type="InterPro" id="IPR050228">
    <property type="entry name" value="Carboxylesterase_BioH"/>
</dbReference>
<dbReference type="PANTHER" id="PTHR43194:SF2">
    <property type="entry name" value="PEROXISOMAL MEMBRANE PROTEIN LPX1"/>
    <property type="match status" value="1"/>
</dbReference>
<dbReference type="OrthoDB" id="27092at2"/>
<evidence type="ECO:0000313" key="3">
    <source>
        <dbReference type="Proteomes" id="UP000199103"/>
    </source>
</evidence>
<gene>
    <name evidence="2" type="ORF">SAMN04489812_2518</name>
</gene>
<name>A0A1H1TU09_9ACTN</name>
<dbReference type="GO" id="GO:0003824">
    <property type="term" value="F:catalytic activity"/>
    <property type="evidence" value="ECO:0007669"/>
    <property type="project" value="UniProtKB-ARBA"/>
</dbReference>
<dbReference type="Pfam" id="PF12697">
    <property type="entry name" value="Abhydrolase_6"/>
    <property type="match status" value="1"/>
</dbReference>
<sequence length="421" mass="46063">MTDRPRSASPFDDPAGWIRHCHDDSELAAAGRHAATTFAVRSGDQRLIIACDHGRLARGTDPTDFELVATPEAWKGFFEAEPEPLHHHFLAMRMRLPGTTVDGDERSYAQHAGIVHRVLALGRELLHGSPQRDPDPMIDRTGIREQFVPVEIDGAPVDLHVTRAGSGVPLLVLHTAGADGRQAHALMADPSLTDRYEVIAFDLPWHGSSGRLPGPIGNWTLTTQCYGDIILAVIAALELDRPILLGASMAGEICLEMAHRAPKRFRGVIACEASERVPGRTTAWARDPRVDTATFVPEWIAGLIAPRSPQNCRDDILWTYSQSGAGTFAGDIDFYSGDWDGRDKVGAIDTETCPVIMMTGQYDYSCTPTMSERTAARIPGAVFWEMAGLGHFPICENPSVFAPHLERALHKIDAASKRRTL</sequence>
<reference evidence="2 3" key="1">
    <citation type="submission" date="2016-10" db="EMBL/GenBank/DDBJ databases">
        <authorList>
            <person name="de Groot N.N."/>
        </authorList>
    </citation>
    <scope>NUCLEOTIDE SEQUENCE [LARGE SCALE GENOMIC DNA]</scope>
    <source>
        <strain evidence="2 3">DSM 21800</strain>
    </source>
</reference>
<organism evidence="2 3">
    <name type="scientific">Microlunatus soli</name>
    <dbReference type="NCBI Taxonomy" id="630515"/>
    <lineage>
        <taxon>Bacteria</taxon>
        <taxon>Bacillati</taxon>
        <taxon>Actinomycetota</taxon>
        <taxon>Actinomycetes</taxon>
        <taxon>Propionibacteriales</taxon>
        <taxon>Propionibacteriaceae</taxon>
        <taxon>Microlunatus</taxon>
    </lineage>
</organism>
<dbReference type="RefSeq" id="WP_091525227.1">
    <property type="nucleotide sequence ID" value="NZ_LT629772.1"/>
</dbReference>
<dbReference type="SUPFAM" id="SSF53474">
    <property type="entry name" value="alpha/beta-Hydrolases"/>
    <property type="match status" value="1"/>
</dbReference>
<dbReference type="InterPro" id="IPR029058">
    <property type="entry name" value="AB_hydrolase_fold"/>
</dbReference>
<dbReference type="EMBL" id="LT629772">
    <property type="protein sequence ID" value="SDS63581.1"/>
    <property type="molecule type" value="Genomic_DNA"/>
</dbReference>
<keyword evidence="3" id="KW-1185">Reference proteome</keyword>
<dbReference type="Gene3D" id="3.40.50.1820">
    <property type="entry name" value="alpha/beta hydrolase"/>
    <property type="match status" value="1"/>
</dbReference>
<dbReference type="InterPro" id="IPR000073">
    <property type="entry name" value="AB_hydrolase_1"/>
</dbReference>
<dbReference type="AlphaFoldDB" id="A0A1H1TU09"/>